<reference evidence="3 6" key="1">
    <citation type="submission" date="2022-07" db="EMBL/GenBank/DDBJ databases">
        <authorList>
            <person name="Criscuolo A."/>
        </authorList>
    </citation>
    <scope>NUCLEOTIDE SEQUENCE</scope>
    <source>
        <strain evidence="6">CIP 111951</strain>
        <strain evidence="3">CIP111854</strain>
        <strain evidence="4">CIP111951</strain>
    </source>
</reference>
<dbReference type="InterPro" id="IPR001455">
    <property type="entry name" value="TusA-like"/>
</dbReference>
<protein>
    <submittedName>
        <fullName evidence="3">Sulfur carrier protein TusA</fullName>
    </submittedName>
</protein>
<dbReference type="SUPFAM" id="SSF64307">
    <property type="entry name" value="SirA-like"/>
    <property type="match status" value="1"/>
</dbReference>
<feature type="domain" description="UPF0033" evidence="2">
    <location>
        <begin position="7"/>
        <end position="31"/>
    </location>
</feature>
<proteinExistence type="inferred from homology"/>
<dbReference type="Proteomes" id="UP001152485">
    <property type="component" value="Unassembled WGS sequence"/>
</dbReference>
<keyword evidence="5" id="KW-1185">Reference proteome</keyword>
<dbReference type="PANTHER" id="PTHR33279:SF6">
    <property type="entry name" value="SULFUR CARRIER PROTEIN YEDF-RELATED"/>
    <property type="match status" value="1"/>
</dbReference>
<evidence type="ECO:0000313" key="4">
    <source>
        <dbReference type="EMBL" id="CAH9059785.1"/>
    </source>
</evidence>
<dbReference type="Proteomes" id="UP001152467">
    <property type="component" value="Unassembled WGS sequence"/>
</dbReference>
<dbReference type="Pfam" id="PF01206">
    <property type="entry name" value="TusA"/>
    <property type="match status" value="1"/>
</dbReference>
<dbReference type="Gene3D" id="3.30.110.40">
    <property type="entry name" value="TusA-like domain"/>
    <property type="match status" value="1"/>
</dbReference>
<dbReference type="EMBL" id="CAMAPC010000002">
    <property type="protein sequence ID" value="CAH9050774.1"/>
    <property type="molecule type" value="Genomic_DNA"/>
</dbReference>
<dbReference type="InterPro" id="IPR036868">
    <property type="entry name" value="TusA-like_sf"/>
</dbReference>
<evidence type="ECO:0000259" key="2">
    <source>
        <dbReference type="PROSITE" id="PS01148"/>
    </source>
</evidence>
<gene>
    <name evidence="3" type="primary">tusA_1</name>
    <name evidence="3" type="ORF">PSECIP111854_00600</name>
    <name evidence="4" type="ORF">PSECIP111951_02140</name>
</gene>
<comment type="similarity">
    <text evidence="1">Belongs to the sulfur carrier protein TusA family.</text>
</comment>
<dbReference type="CDD" id="cd00291">
    <property type="entry name" value="SirA_YedF_YeeD"/>
    <property type="match status" value="1"/>
</dbReference>
<dbReference type="AlphaFoldDB" id="A0A9W4QS43"/>
<accession>A0A9W4QS43</accession>
<evidence type="ECO:0000256" key="1">
    <source>
        <dbReference type="ARBA" id="ARBA00008984"/>
    </source>
</evidence>
<evidence type="ECO:0000313" key="6">
    <source>
        <dbReference type="Proteomes" id="UP001152485"/>
    </source>
</evidence>
<evidence type="ECO:0000313" key="3">
    <source>
        <dbReference type="EMBL" id="CAH9050774.1"/>
    </source>
</evidence>
<sequence>MNIAQELDLKGFTCPVPLLRTKKALKNMASGDLLKLMITDPNTKSDLARFCQRGSCQVIEESKNTDHDIYIIKKL</sequence>
<dbReference type="PROSITE" id="PS01148">
    <property type="entry name" value="UPF0033"/>
    <property type="match status" value="1"/>
</dbReference>
<comment type="caution">
    <text evidence="3">The sequence shown here is derived from an EMBL/GenBank/DDBJ whole genome shotgun (WGS) entry which is preliminary data.</text>
</comment>
<name>A0A9W4QS43_9GAMM</name>
<dbReference type="RefSeq" id="WP_261593319.1">
    <property type="nucleotide sequence ID" value="NZ_CAMAPC010000002.1"/>
</dbReference>
<organism evidence="3 5">
    <name type="scientific">Pseudoalteromonas holothuriae</name>
    <dbReference type="NCBI Taxonomy" id="2963714"/>
    <lineage>
        <taxon>Bacteria</taxon>
        <taxon>Pseudomonadati</taxon>
        <taxon>Pseudomonadota</taxon>
        <taxon>Gammaproteobacteria</taxon>
        <taxon>Alteromonadales</taxon>
        <taxon>Pseudoalteromonadaceae</taxon>
        <taxon>Pseudoalteromonas</taxon>
    </lineage>
</organism>
<dbReference type="EMBL" id="CAMAPD010000009">
    <property type="protein sequence ID" value="CAH9059785.1"/>
    <property type="molecule type" value="Genomic_DNA"/>
</dbReference>
<evidence type="ECO:0000313" key="5">
    <source>
        <dbReference type="Proteomes" id="UP001152467"/>
    </source>
</evidence>
<dbReference type="PANTHER" id="PTHR33279">
    <property type="entry name" value="SULFUR CARRIER PROTEIN YEDF-RELATED"/>
    <property type="match status" value="1"/>
</dbReference>